<accession>A0ABN8XUS6</accession>
<evidence type="ECO:0000313" key="1">
    <source>
        <dbReference type="EMBL" id="CAI9151381.1"/>
    </source>
</evidence>
<proteinExistence type="predicted"/>
<dbReference type="Proteomes" id="UP001176941">
    <property type="component" value="Chromosome 1"/>
</dbReference>
<protein>
    <submittedName>
        <fullName evidence="1">Uncharacterized protein</fullName>
    </submittedName>
</protein>
<gene>
    <name evidence="1" type="ORF">MRATA1EN1_LOCUS343</name>
</gene>
<name>A0ABN8XUS6_RANTA</name>
<dbReference type="EMBL" id="OX459937">
    <property type="protein sequence ID" value="CAI9151381.1"/>
    <property type="molecule type" value="Genomic_DNA"/>
</dbReference>
<sequence>MNLPTAHEISPAQGGSSAPWFFGLESITYSLLACPAPLGIRTSTGLSLSHLFSAGSPGTRNRSEPPLAPRSCLANLQYSVSAVGREQGFPVPVRSLETSLYWALHGHPHPPPRRGKTPTYLKCLLPFFVQSLFL</sequence>
<organism evidence="1 2">
    <name type="scientific">Rangifer tarandus platyrhynchus</name>
    <name type="common">Svalbard reindeer</name>
    <dbReference type="NCBI Taxonomy" id="3082113"/>
    <lineage>
        <taxon>Eukaryota</taxon>
        <taxon>Metazoa</taxon>
        <taxon>Chordata</taxon>
        <taxon>Craniata</taxon>
        <taxon>Vertebrata</taxon>
        <taxon>Euteleostomi</taxon>
        <taxon>Mammalia</taxon>
        <taxon>Eutheria</taxon>
        <taxon>Laurasiatheria</taxon>
        <taxon>Artiodactyla</taxon>
        <taxon>Ruminantia</taxon>
        <taxon>Pecora</taxon>
        <taxon>Cervidae</taxon>
        <taxon>Odocoileinae</taxon>
        <taxon>Rangifer</taxon>
    </lineage>
</organism>
<evidence type="ECO:0000313" key="2">
    <source>
        <dbReference type="Proteomes" id="UP001176941"/>
    </source>
</evidence>
<keyword evidence="2" id="KW-1185">Reference proteome</keyword>
<reference evidence="1" key="1">
    <citation type="submission" date="2023-04" db="EMBL/GenBank/DDBJ databases">
        <authorList>
            <consortium name="ELIXIR-Norway"/>
        </authorList>
    </citation>
    <scope>NUCLEOTIDE SEQUENCE [LARGE SCALE GENOMIC DNA]</scope>
</reference>